<reference evidence="2 3" key="1">
    <citation type="submission" date="2014-04" db="EMBL/GenBank/DDBJ databases">
        <authorList>
            <consortium name="DOE Joint Genome Institute"/>
            <person name="Kuo A."/>
            <person name="Kohler A."/>
            <person name="Costa M.D."/>
            <person name="Nagy L.G."/>
            <person name="Floudas D."/>
            <person name="Copeland A."/>
            <person name="Barry K.W."/>
            <person name="Cichocki N."/>
            <person name="Veneault-Fourrey C."/>
            <person name="LaButti K."/>
            <person name="Lindquist E.A."/>
            <person name="Lipzen A."/>
            <person name="Lundell T."/>
            <person name="Morin E."/>
            <person name="Murat C."/>
            <person name="Sun H."/>
            <person name="Tunlid A."/>
            <person name="Henrissat B."/>
            <person name="Grigoriev I.V."/>
            <person name="Hibbett D.S."/>
            <person name="Martin F."/>
            <person name="Nordberg H.P."/>
            <person name="Cantor M.N."/>
            <person name="Hua S.X."/>
        </authorList>
    </citation>
    <scope>NUCLEOTIDE SEQUENCE [LARGE SCALE GENOMIC DNA]</scope>
    <source>
        <strain evidence="2 3">Marx 270</strain>
    </source>
</reference>
<dbReference type="AlphaFoldDB" id="A0A0C3NPB4"/>
<evidence type="ECO:0000313" key="3">
    <source>
        <dbReference type="Proteomes" id="UP000054217"/>
    </source>
</evidence>
<gene>
    <name evidence="2" type="ORF">M404DRAFT_918320</name>
</gene>
<dbReference type="InParanoid" id="A0A0C3NPB4"/>
<evidence type="ECO:0000256" key="1">
    <source>
        <dbReference type="SAM" id="MobiDB-lite"/>
    </source>
</evidence>
<evidence type="ECO:0000313" key="2">
    <source>
        <dbReference type="EMBL" id="KIN97143.1"/>
    </source>
</evidence>
<proteinExistence type="predicted"/>
<accession>A0A0C3NPB4</accession>
<keyword evidence="3" id="KW-1185">Reference proteome</keyword>
<feature type="compositionally biased region" description="Polar residues" evidence="1">
    <location>
        <begin position="177"/>
        <end position="187"/>
    </location>
</feature>
<name>A0A0C3NPB4_PISTI</name>
<dbReference type="Proteomes" id="UP000054217">
    <property type="component" value="Unassembled WGS sequence"/>
</dbReference>
<sequence>MTPRTVKESAISQIPELSEDDAEFDLLRKPCIRGQSAGPRPRKPSTRGTFKAKTDKSSLLRLPFTAKASTLDTTHPPFIRRRTNLQDLDLTETQRTCSCGITTTYLDTRTQSTKPRSTRQAQTQIARIRDSADTMPRTMRARICLAVVMQVLHDSPASLKLPFPSLPTNPRRHTERTPQLQKLPTWL</sequence>
<feature type="region of interest" description="Disordered" evidence="1">
    <location>
        <begin position="161"/>
        <end position="187"/>
    </location>
</feature>
<dbReference type="HOGENOM" id="CLU_1448276_0_0_1"/>
<protein>
    <submittedName>
        <fullName evidence="2">Uncharacterized protein</fullName>
    </submittedName>
</protein>
<feature type="region of interest" description="Disordered" evidence="1">
    <location>
        <begin position="30"/>
        <end position="53"/>
    </location>
</feature>
<organism evidence="2 3">
    <name type="scientific">Pisolithus tinctorius Marx 270</name>
    <dbReference type="NCBI Taxonomy" id="870435"/>
    <lineage>
        <taxon>Eukaryota</taxon>
        <taxon>Fungi</taxon>
        <taxon>Dikarya</taxon>
        <taxon>Basidiomycota</taxon>
        <taxon>Agaricomycotina</taxon>
        <taxon>Agaricomycetes</taxon>
        <taxon>Agaricomycetidae</taxon>
        <taxon>Boletales</taxon>
        <taxon>Sclerodermatineae</taxon>
        <taxon>Pisolithaceae</taxon>
        <taxon>Pisolithus</taxon>
    </lineage>
</organism>
<dbReference type="EMBL" id="KN832034">
    <property type="protein sequence ID" value="KIN97143.1"/>
    <property type="molecule type" value="Genomic_DNA"/>
</dbReference>
<reference evidence="3" key="2">
    <citation type="submission" date="2015-01" db="EMBL/GenBank/DDBJ databases">
        <title>Evolutionary Origins and Diversification of the Mycorrhizal Mutualists.</title>
        <authorList>
            <consortium name="DOE Joint Genome Institute"/>
            <consortium name="Mycorrhizal Genomics Consortium"/>
            <person name="Kohler A."/>
            <person name="Kuo A."/>
            <person name="Nagy L.G."/>
            <person name="Floudas D."/>
            <person name="Copeland A."/>
            <person name="Barry K.W."/>
            <person name="Cichocki N."/>
            <person name="Veneault-Fourrey C."/>
            <person name="LaButti K."/>
            <person name="Lindquist E.A."/>
            <person name="Lipzen A."/>
            <person name="Lundell T."/>
            <person name="Morin E."/>
            <person name="Murat C."/>
            <person name="Riley R."/>
            <person name="Ohm R."/>
            <person name="Sun H."/>
            <person name="Tunlid A."/>
            <person name="Henrissat B."/>
            <person name="Grigoriev I.V."/>
            <person name="Hibbett D.S."/>
            <person name="Martin F."/>
        </authorList>
    </citation>
    <scope>NUCLEOTIDE SEQUENCE [LARGE SCALE GENOMIC DNA]</scope>
    <source>
        <strain evidence="3">Marx 270</strain>
    </source>
</reference>